<organism evidence="1 2">
    <name type="scientific">Sphingopyxis macrogoltabida</name>
    <name type="common">Sphingomonas macrogoltabidus</name>
    <dbReference type="NCBI Taxonomy" id="33050"/>
    <lineage>
        <taxon>Bacteria</taxon>
        <taxon>Pseudomonadati</taxon>
        <taxon>Pseudomonadota</taxon>
        <taxon>Alphaproteobacteria</taxon>
        <taxon>Sphingomonadales</taxon>
        <taxon>Sphingomonadaceae</taxon>
        <taxon>Sphingopyxis</taxon>
    </lineage>
</organism>
<gene>
    <name evidence="1" type="ORF">DI569_16475</name>
</gene>
<proteinExistence type="predicted"/>
<comment type="caution">
    <text evidence="1">The sequence shown here is derived from an EMBL/GenBank/DDBJ whole genome shotgun (WGS) entry which is preliminary data.</text>
</comment>
<reference evidence="1 2" key="1">
    <citation type="submission" date="2017-08" db="EMBL/GenBank/DDBJ databases">
        <title>Infants hospitalized years apart are colonized by the same room-sourced microbial strains.</title>
        <authorList>
            <person name="Brooks B."/>
            <person name="Olm M.R."/>
            <person name="Firek B.A."/>
            <person name="Baker R."/>
            <person name="Thomas B.C."/>
            <person name="Morowitz M.J."/>
            <person name="Banfield J.F."/>
        </authorList>
    </citation>
    <scope>NUCLEOTIDE SEQUENCE [LARGE SCALE GENOMIC DNA]</scope>
    <source>
        <strain evidence="1">S2_005_003_R2_47</strain>
    </source>
</reference>
<dbReference type="Proteomes" id="UP000248597">
    <property type="component" value="Unassembled WGS sequence"/>
</dbReference>
<sequence length="60" mass="6646">MPANLAAFLHIIDTSRLLDVLREDNRAIFRAASAASKAADWLLSRHREAESARADERIAA</sequence>
<evidence type="ECO:0000313" key="2">
    <source>
        <dbReference type="Proteomes" id="UP000248597"/>
    </source>
</evidence>
<name>A0A2W5KSX8_SPHMC</name>
<dbReference type="AlphaFoldDB" id="A0A2W5KSX8"/>
<evidence type="ECO:0000313" key="1">
    <source>
        <dbReference type="EMBL" id="PZQ20126.1"/>
    </source>
</evidence>
<protein>
    <submittedName>
        <fullName evidence="1">Antirestriction protein ArdC</fullName>
    </submittedName>
</protein>
<dbReference type="EMBL" id="QFPJ01000088">
    <property type="protein sequence ID" value="PZQ20126.1"/>
    <property type="molecule type" value="Genomic_DNA"/>
</dbReference>
<accession>A0A2W5KSX8</accession>